<evidence type="ECO:0000256" key="4">
    <source>
        <dbReference type="SAM" id="SignalP"/>
    </source>
</evidence>
<keyword evidence="3 4" id="KW-0732">Signal</keyword>
<sequence>MKAMKLGLALLAASTLLLTACSGGAGSESPDAGGEAGVQKLKVAVYGSTEEAVIDIAEEQGLFADAGIEVEKVIVGAPPALVAATQSNEVDIAMIPTILAVRTMAEGVPLVIVGSLDGAPAGQGEIYDSGALFASEKSGITSVDQLTGKTIVVSARGSSFEVSITSALVAAGVDPSTINWVTMDFASSLPALKDGSVDAAPMISPFNLQAEAQGSVVLGYPGSDFLDGAPVDLWLTSTDTAEKRGDALRAFRDATYQAATWANANEDEVKQLGIEIGGLDLDPADMKPMHFFEADVPVADLERINQTLIDMGFLDATAQFTFLD</sequence>
<dbReference type="GO" id="GO:0042597">
    <property type="term" value="C:periplasmic space"/>
    <property type="evidence" value="ECO:0007669"/>
    <property type="project" value="UniProtKB-SubCell"/>
</dbReference>
<evidence type="ECO:0000313" key="6">
    <source>
        <dbReference type="EMBL" id="CAG7610205.1"/>
    </source>
</evidence>
<feature type="chain" id="PRO_5037597394" description="SsuA/THI5-like domain-containing protein" evidence="4">
    <location>
        <begin position="26"/>
        <end position="324"/>
    </location>
</feature>
<accession>A0A916JZP8</accession>
<proteinExistence type="inferred from homology"/>
<name>A0A916JZP8_9MICO</name>
<dbReference type="EMBL" id="CAJVAP010000012">
    <property type="protein sequence ID" value="CAG7610205.1"/>
    <property type="molecule type" value="Genomic_DNA"/>
</dbReference>
<organism evidence="6 7">
    <name type="scientific">Leucobacter soli</name>
    <dbReference type="NCBI Taxonomy" id="2812850"/>
    <lineage>
        <taxon>Bacteria</taxon>
        <taxon>Bacillati</taxon>
        <taxon>Actinomycetota</taxon>
        <taxon>Actinomycetes</taxon>
        <taxon>Micrococcales</taxon>
        <taxon>Microbacteriaceae</taxon>
        <taxon>Leucobacter</taxon>
    </lineage>
</organism>
<reference evidence="6" key="1">
    <citation type="submission" date="2021-06" db="EMBL/GenBank/DDBJ databases">
        <authorList>
            <person name="Criscuolo A."/>
        </authorList>
    </citation>
    <scope>NUCLEOTIDE SEQUENCE</scope>
    <source>
        <strain evidence="6">CIP111803</strain>
    </source>
</reference>
<dbReference type="Proteomes" id="UP000693892">
    <property type="component" value="Unassembled WGS sequence"/>
</dbReference>
<dbReference type="GO" id="GO:0042918">
    <property type="term" value="P:alkanesulfonate transmembrane transport"/>
    <property type="evidence" value="ECO:0007669"/>
    <property type="project" value="TreeGrafter"/>
</dbReference>
<protein>
    <recommendedName>
        <fullName evidence="5">SsuA/THI5-like domain-containing protein</fullName>
    </recommendedName>
</protein>
<dbReference type="AlphaFoldDB" id="A0A916JZP8"/>
<comment type="subcellular location">
    <subcellularLocation>
        <location evidence="1">Periplasm</location>
    </subcellularLocation>
</comment>
<comment type="similarity">
    <text evidence="2">Belongs to the bacterial solute-binding protein SsuA/TauA family.</text>
</comment>
<evidence type="ECO:0000256" key="2">
    <source>
        <dbReference type="ARBA" id="ARBA00010742"/>
    </source>
</evidence>
<dbReference type="Pfam" id="PF09084">
    <property type="entry name" value="NMT1"/>
    <property type="match status" value="1"/>
</dbReference>
<dbReference type="PROSITE" id="PS51257">
    <property type="entry name" value="PROKAR_LIPOPROTEIN"/>
    <property type="match status" value="1"/>
</dbReference>
<evidence type="ECO:0000259" key="5">
    <source>
        <dbReference type="Pfam" id="PF09084"/>
    </source>
</evidence>
<feature type="domain" description="SsuA/THI5-like" evidence="5">
    <location>
        <begin position="54"/>
        <end position="268"/>
    </location>
</feature>
<keyword evidence="7" id="KW-1185">Reference proteome</keyword>
<comment type="caution">
    <text evidence="6">The sequence shown here is derived from an EMBL/GenBank/DDBJ whole genome shotgun (WGS) entry which is preliminary data.</text>
</comment>
<evidence type="ECO:0000313" key="7">
    <source>
        <dbReference type="Proteomes" id="UP000693892"/>
    </source>
</evidence>
<feature type="signal peptide" evidence="4">
    <location>
        <begin position="1"/>
        <end position="25"/>
    </location>
</feature>
<dbReference type="PANTHER" id="PTHR30024">
    <property type="entry name" value="ALIPHATIC SULFONATES-BINDING PROTEIN-RELATED"/>
    <property type="match status" value="1"/>
</dbReference>
<evidence type="ECO:0000256" key="1">
    <source>
        <dbReference type="ARBA" id="ARBA00004418"/>
    </source>
</evidence>
<dbReference type="InterPro" id="IPR015168">
    <property type="entry name" value="SsuA/THI5"/>
</dbReference>
<dbReference type="PANTHER" id="PTHR30024:SF47">
    <property type="entry name" value="TAURINE-BINDING PERIPLASMIC PROTEIN"/>
    <property type="match status" value="1"/>
</dbReference>
<gene>
    <name evidence="6" type="ORF">LEUCIP111803_01275</name>
</gene>
<dbReference type="RefSeq" id="WP_218114896.1">
    <property type="nucleotide sequence ID" value="NZ_CAJVAP010000012.1"/>
</dbReference>
<evidence type="ECO:0000256" key="3">
    <source>
        <dbReference type="ARBA" id="ARBA00022729"/>
    </source>
</evidence>